<dbReference type="Gene3D" id="3.40.50.720">
    <property type="entry name" value="NAD(P)-binding Rossmann-like Domain"/>
    <property type="match status" value="2"/>
</dbReference>
<dbReference type="PIRSF" id="PIRSF000124">
    <property type="entry name" value="UDPglc_GDPman_dh"/>
    <property type="match status" value="1"/>
</dbReference>
<evidence type="ECO:0000313" key="7">
    <source>
        <dbReference type="Proteomes" id="UP000265768"/>
    </source>
</evidence>
<evidence type="ECO:0000259" key="5">
    <source>
        <dbReference type="SMART" id="SM00984"/>
    </source>
</evidence>
<dbReference type="SUPFAM" id="SSF52413">
    <property type="entry name" value="UDP-glucose/GDP-mannose dehydrogenase C-terminal domain"/>
    <property type="match status" value="1"/>
</dbReference>
<feature type="domain" description="UDP-glucose/GDP-mannose dehydrogenase C-terminal" evidence="5">
    <location>
        <begin position="323"/>
        <end position="425"/>
    </location>
</feature>
<keyword evidence="7" id="KW-1185">Reference proteome</keyword>
<evidence type="ECO:0000256" key="3">
    <source>
        <dbReference type="ARBA" id="ARBA00023027"/>
    </source>
</evidence>
<dbReference type="RefSeq" id="WP_119931839.1">
    <property type="nucleotide sequence ID" value="NZ_QZEY01000033.1"/>
</dbReference>
<keyword evidence="2" id="KW-0560">Oxidoreductase</keyword>
<dbReference type="InterPro" id="IPR036220">
    <property type="entry name" value="UDP-Glc/GDP-Man_DH_C_sf"/>
</dbReference>
<dbReference type="PANTHER" id="PTHR43491">
    <property type="entry name" value="UDP-N-ACETYL-D-MANNOSAMINE DEHYDROGENASE"/>
    <property type="match status" value="1"/>
</dbReference>
<dbReference type="InterPro" id="IPR014026">
    <property type="entry name" value="UDP-Glc/GDP-Man_DH_dimer"/>
</dbReference>
<name>A0A3A3ZYT5_9ACTN</name>
<keyword evidence="3" id="KW-0520">NAD</keyword>
<dbReference type="PIRSF" id="PIRSF500136">
    <property type="entry name" value="UDP_ManNAc_DH"/>
    <property type="match status" value="1"/>
</dbReference>
<evidence type="ECO:0000256" key="1">
    <source>
        <dbReference type="ARBA" id="ARBA00006601"/>
    </source>
</evidence>
<dbReference type="GO" id="GO:0016628">
    <property type="term" value="F:oxidoreductase activity, acting on the CH-CH group of donors, NAD or NADP as acceptor"/>
    <property type="evidence" value="ECO:0007669"/>
    <property type="project" value="InterPro"/>
</dbReference>
<sequence length="443" mass="47095">MAVNVAVVGLGFVGSSVAAALVERGVDVVGVDTDLERIAELHDRRCRISEPELPELLFAGLDSGRLRVTGDYDAVGSAEVVIVAVGTPVREDGHLDDSQLRGAMAELAPRLAPDTLLICKSTVPPGGTRELVAPALERAGLTCGEDVALAFCPERLAEGRALRELREFPVVVSGYTDKCATRAAEFWQATLGVPVIPCSTLEAAELVKMADNWWIDHNIALANELAKVCGAYDVDVLDVIKAANSIPKGNGNVNILLPSVGVGGSCLVKDPWMIWQAARQRGIDLATVPVARQVNDTMPHYTVDLIEAGLRRLGKDPAGAKVAVLGLAFKNDTGDLRATPTKPVVQRLLAAGSEVSVYDPLAVPAEVTATFGQAPAATLEEAVAGADCLAVLAHHQQFHAIDFTRLKDLVAPSCLVIDGRAYYSREKIEELRRAGYTYQGIGR</sequence>
<evidence type="ECO:0000256" key="2">
    <source>
        <dbReference type="ARBA" id="ARBA00023002"/>
    </source>
</evidence>
<dbReference type="PANTHER" id="PTHR43491:SF2">
    <property type="entry name" value="UDP-N-ACETYL-D-MANNOSAMINE DEHYDROGENASE"/>
    <property type="match status" value="1"/>
</dbReference>
<evidence type="ECO:0000313" key="6">
    <source>
        <dbReference type="EMBL" id="RJL20161.1"/>
    </source>
</evidence>
<protein>
    <submittedName>
        <fullName evidence="6">Nucleotide sugar dehydrogenase</fullName>
    </submittedName>
</protein>
<dbReference type="EMBL" id="QZEY01000033">
    <property type="protein sequence ID" value="RJL20161.1"/>
    <property type="molecule type" value="Genomic_DNA"/>
</dbReference>
<dbReference type="InterPro" id="IPR028359">
    <property type="entry name" value="UDP_ManNAc/GlcNAc_DH"/>
</dbReference>
<dbReference type="Proteomes" id="UP000265768">
    <property type="component" value="Unassembled WGS sequence"/>
</dbReference>
<dbReference type="InterPro" id="IPR001732">
    <property type="entry name" value="UDP-Glc/GDP-Man_DH_N"/>
</dbReference>
<reference evidence="6 7" key="1">
    <citation type="submission" date="2018-09" db="EMBL/GenBank/DDBJ databases">
        <title>YIM 75507 draft genome.</title>
        <authorList>
            <person name="Tang S."/>
            <person name="Feng Y."/>
        </authorList>
    </citation>
    <scope>NUCLEOTIDE SEQUENCE [LARGE SCALE GENOMIC DNA]</scope>
    <source>
        <strain evidence="6 7">YIM 75507</strain>
    </source>
</reference>
<dbReference type="OrthoDB" id="5193947at2"/>
<dbReference type="Pfam" id="PF03720">
    <property type="entry name" value="UDPG_MGDP_dh_C"/>
    <property type="match status" value="1"/>
</dbReference>
<dbReference type="InterPro" id="IPR017476">
    <property type="entry name" value="UDP-Glc/GDP-Man"/>
</dbReference>
<dbReference type="SUPFAM" id="SSF48179">
    <property type="entry name" value="6-phosphogluconate dehydrogenase C-terminal domain-like"/>
    <property type="match status" value="1"/>
</dbReference>
<dbReference type="NCBIfam" id="TIGR03026">
    <property type="entry name" value="NDP-sugDHase"/>
    <property type="match status" value="1"/>
</dbReference>
<evidence type="ECO:0000256" key="4">
    <source>
        <dbReference type="PIRNR" id="PIRNR000124"/>
    </source>
</evidence>
<dbReference type="SMART" id="SM00984">
    <property type="entry name" value="UDPG_MGDP_dh_C"/>
    <property type="match status" value="1"/>
</dbReference>
<organism evidence="6 7">
    <name type="scientific">Bailinhaonella thermotolerans</name>
    <dbReference type="NCBI Taxonomy" id="1070861"/>
    <lineage>
        <taxon>Bacteria</taxon>
        <taxon>Bacillati</taxon>
        <taxon>Actinomycetota</taxon>
        <taxon>Actinomycetes</taxon>
        <taxon>Streptosporangiales</taxon>
        <taxon>Streptosporangiaceae</taxon>
        <taxon>Bailinhaonella</taxon>
    </lineage>
</organism>
<dbReference type="Pfam" id="PF00984">
    <property type="entry name" value="UDPG_MGDP_dh"/>
    <property type="match status" value="1"/>
</dbReference>
<dbReference type="InterPro" id="IPR014027">
    <property type="entry name" value="UDP-Glc/GDP-Man_DH_C"/>
</dbReference>
<dbReference type="GO" id="GO:0000271">
    <property type="term" value="P:polysaccharide biosynthetic process"/>
    <property type="evidence" value="ECO:0007669"/>
    <property type="project" value="InterPro"/>
</dbReference>
<dbReference type="GO" id="GO:0016616">
    <property type="term" value="F:oxidoreductase activity, acting on the CH-OH group of donors, NAD or NADP as acceptor"/>
    <property type="evidence" value="ECO:0007669"/>
    <property type="project" value="InterPro"/>
</dbReference>
<dbReference type="AlphaFoldDB" id="A0A3A3ZYT5"/>
<dbReference type="InterPro" id="IPR036291">
    <property type="entry name" value="NAD(P)-bd_dom_sf"/>
</dbReference>
<dbReference type="GO" id="GO:0051287">
    <property type="term" value="F:NAD binding"/>
    <property type="evidence" value="ECO:0007669"/>
    <property type="project" value="InterPro"/>
</dbReference>
<dbReference type="SUPFAM" id="SSF51735">
    <property type="entry name" value="NAD(P)-binding Rossmann-fold domains"/>
    <property type="match status" value="1"/>
</dbReference>
<proteinExistence type="inferred from homology"/>
<comment type="caution">
    <text evidence="6">The sequence shown here is derived from an EMBL/GenBank/DDBJ whole genome shotgun (WGS) entry which is preliminary data.</text>
</comment>
<accession>A0A3A3ZYT5</accession>
<comment type="similarity">
    <text evidence="1 4">Belongs to the UDP-glucose/GDP-mannose dehydrogenase family.</text>
</comment>
<gene>
    <name evidence="6" type="ORF">D5H75_39910</name>
</gene>
<dbReference type="Pfam" id="PF03721">
    <property type="entry name" value="UDPG_MGDP_dh_N"/>
    <property type="match status" value="1"/>
</dbReference>
<dbReference type="InterPro" id="IPR008927">
    <property type="entry name" value="6-PGluconate_DH-like_C_sf"/>
</dbReference>